<dbReference type="GO" id="GO:0030170">
    <property type="term" value="F:pyridoxal phosphate binding"/>
    <property type="evidence" value="ECO:0007669"/>
    <property type="project" value="TreeGrafter"/>
</dbReference>
<feature type="active site" description="Proton acceptor" evidence="1">
    <location>
        <position position="189"/>
    </location>
</feature>
<dbReference type="SUPFAM" id="SSF53383">
    <property type="entry name" value="PLP-dependent transferases"/>
    <property type="match status" value="1"/>
</dbReference>
<name>C3JCF4_POREA</name>
<dbReference type="AlphaFoldDB" id="C3JCF4"/>
<evidence type="ECO:0000313" key="4">
    <source>
        <dbReference type="EMBL" id="EEN82125.1"/>
    </source>
</evidence>
<organism evidence="4 5">
    <name type="scientific">Porphyromonas endodontalis (strain ATCC 35406 / DSM 24491 / JCM 8526 / CCUG 16442 / BCRC 14492 / NCTC 13058 / HG 370)</name>
    <name type="common">Bacteroides endodontalis</name>
    <dbReference type="NCBI Taxonomy" id="553175"/>
    <lineage>
        <taxon>Bacteria</taxon>
        <taxon>Pseudomonadati</taxon>
        <taxon>Bacteroidota</taxon>
        <taxon>Bacteroidia</taxon>
        <taxon>Bacteroidales</taxon>
        <taxon>Porphyromonadaceae</taxon>
        <taxon>Porphyromonas</taxon>
    </lineage>
</organism>
<feature type="modified residue" description="N6-(pyridoxal phosphate)lysine" evidence="2">
    <location>
        <position position="189"/>
    </location>
</feature>
<dbReference type="eggNOG" id="COG0399">
    <property type="taxonomic scope" value="Bacteria"/>
</dbReference>
<dbReference type="InterPro" id="IPR000653">
    <property type="entry name" value="DegT/StrS_aminotransferase"/>
</dbReference>
<keyword evidence="2 3" id="KW-0663">Pyridoxal phosphate</keyword>
<accession>C3JCF4</accession>
<dbReference type="EMBL" id="ACNN01000032">
    <property type="protein sequence ID" value="EEN82125.1"/>
    <property type="molecule type" value="Genomic_DNA"/>
</dbReference>
<dbReference type="PIRSF" id="PIRSF000390">
    <property type="entry name" value="PLP_StrS"/>
    <property type="match status" value="1"/>
</dbReference>
<comment type="caution">
    <text evidence="4">The sequence shown here is derived from an EMBL/GenBank/DDBJ whole genome shotgun (WGS) entry which is preliminary data.</text>
</comment>
<dbReference type="InterPro" id="IPR015422">
    <property type="entry name" value="PyrdxlP-dep_Trfase_small"/>
</dbReference>
<dbReference type="Pfam" id="PF01041">
    <property type="entry name" value="DegT_DnrJ_EryC1"/>
    <property type="match status" value="1"/>
</dbReference>
<dbReference type="PANTHER" id="PTHR30244:SF42">
    <property type="entry name" value="UDP-2-ACETAMIDO-2-DEOXY-3-OXO-D-GLUCURONATE AMINOTRANSFERASE"/>
    <property type="match status" value="1"/>
</dbReference>
<protein>
    <submittedName>
        <fullName evidence="4">DegT/DnrJ/EryC1/StrS aminotransferase family protein</fullName>
    </submittedName>
</protein>
<dbReference type="STRING" id="553175.POREN0001_0099"/>
<dbReference type="CDD" id="cd00616">
    <property type="entry name" value="AHBA_syn"/>
    <property type="match status" value="1"/>
</dbReference>
<dbReference type="Proteomes" id="UP000004295">
    <property type="component" value="Unassembled WGS sequence"/>
</dbReference>
<dbReference type="PANTHER" id="PTHR30244">
    <property type="entry name" value="TRANSAMINASE"/>
    <property type="match status" value="1"/>
</dbReference>
<dbReference type="RefSeq" id="WP_004334826.1">
    <property type="nucleotide sequence ID" value="NZ_ACNN01000032.1"/>
</dbReference>
<dbReference type="Gene3D" id="3.90.1150.10">
    <property type="entry name" value="Aspartate Aminotransferase, domain 1"/>
    <property type="match status" value="1"/>
</dbReference>
<gene>
    <name evidence="4" type="ORF">POREN0001_0099</name>
</gene>
<comment type="similarity">
    <text evidence="3">Belongs to the DegT/DnrJ/EryC1 family.</text>
</comment>
<dbReference type="GeneID" id="93365842"/>
<evidence type="ECO:0000313" key="5">
    <source>
        <dbReference type="Proteomes" id="UP000004295"/>
    </source>
</evidence>
<dbReference type="InterPro" id="IPR015424">
    <property type="entry name" value="PyrdxlP-dep_Trfase"/>
</dbReference>
<keyword evidence="5" id="KW-1185">Reference proteome</keyword>
<sequence>MKMLDLHAQYLSLKEEIDQAIKKVLEKTDFIQGEEVGLFAQELADHVGCRYVIPCANGTDALQIALMALELKPGDEVLVPAFTYAASAEVVALLGLVPVLVDVDKETFCLNPKQLEKALTLRTRALIPVHLFGSICPMEPILRFAQEHNLYVIEDNAQALGAVYTFSDGRRATAGTLGHIGCTSFFPSKNLGCYGDGGAIFTDDALLAERLKMIANHGQRTKYRHEAIGCNSRLDTLQAAILRCKLPHLAEYGERRCELAHRYTKALQGVENIIPPQEMPYTTHVYHQYTLRILKGKRDQLRQYLSEQGIPSMVYYPQPLHHQPAFAHLAHCTQPLTTAEQLSLEVLSLPIYPEFPLEEQDRVIAAIRQFA</sequence>
<reference evidence="4 5" key="1">
    <citation type="submission" date="2009-04" db="EMBL/GenBank/DDBJ databases">
        <authorList>
            <person name="Sebastian Y."/>
            <person name="Madupu R."/>
            <person name="Durkin A.S."/>
            <person name="Torralba M."/>
            <person name="Methe B."/>
            <person name="Sutton G.G."/>
            <person name="Strausberg R.L."/>
            <person name="Nelson K.E."/>
        </authorList>
    </citation>
    <scope>NUCLEOTIDE SEQUENCE [LARGE SCALE GENOMIC DNA]</scope>
    <source>
        <strain evidence="5">ATCC 35406 / BCRC 14492 / JCM 8526 / NCTC 13058 / HG 370</strain>
    </source>
</reference>
<dbReference type="GO" id="GO:0000271">
    <property type="term" value="P:polysaccharide biosynthetic process"/>
    <property type="evidence" value="ECO:0007669"/>
    <property type="project" value="TreeGrafter"/>
</dbReference>
<keyword evidence="4" id="KW-0808">Transferase</keyword>
<proteinExistence type="inferred from homology"/>
<evidence type="ECO:0000256" key="2">
    <source>
        <dbReference type="PIRSR" id="PIRSR000390-2"/>
    </source>
</evidence>
<dbReference type="GO" id="GO:0008483">
    <property type="term" value="F:transaminase activity"/>
    <property type="evidence" value="ECO:0007669"/>
    <property type="project" value="UniProtKB-KW"/>
</dbReference>
<dbReference type="Gene3D" id="3.40.640.10">
    <property type="entry name" value="Type I PLP-dependent aspartate aminotransferase-like (Major domain)"/>
    <property type="match status" value="1"/>
</dbReference>
<evidence type="ECO:0000256" key="3">
    <source>
        <dbReference type="RuleBase" id="RU004508"/>
    </source>
</evidence>
<dbReference type="InterPro" id="IPR015421">
    <property type="entry name" value="PyrdxlP-dep_Trfase_major"/>
</dbReference>
<keyword evidence="4" id="KW-0032">Aminotransferase</keyword>
<evidence type="ECO:0000256" key="1">
    <source>
        <dbReference type="PIRSR" id="PIRSR000390-1"/>
    </source>
</evidence>